<dbReference type="STRING" id="56216.A0A1A6GCU8"/>
<feature type="compositionally biased region" description="Basic and acidic residues" evidence="1">
    <location>
        <begin position="125"/>
        <end position="151"/>
    </location>
</feature>
<sequence length="169" mass="18931">VHVSRIVAQIEDQYDDPYSRSDTADNVGSQASSYLLAKEHSVVGSKETKNKFKDPIAPKSPPSASLLVLSIAPKPKENTVAHLWVMLQREVWDNTAAYDKQPCEKKAAKLKEKYGKDVAAYRAKGKPDVAKKKGGGQEKKKVKAEKSKEKKEEEDEEDEEDEEVKEDED</sequence>
<feature type="compositionally biased region" description="Basic and acidic residues" evidence="1">
    <location>
        <begin position="43"/>
        <end position="56"/>
    </location>
</feature>
<proteinExistence type="predicted"/>
<gene>
    <name evidence="2" type="ORF">A6R68_07393</name>
</gene>
<evidence type="ECO:0008006" key="4">
    <source>
        <dbReference type="Google" id="ProtNLM"/>
    </source>
</evidence>
<feature type="region of interest" description="Disordered" evidence="1">
    <location>
        <begin position="43"/>
        <end position="63"/>
    </location>
</feature>
<organism evidence="2 3">
    <name type="scientific">Neotoma lepida</name>
    <name type="common">Desert woodrat</name>
    <dbReference type="NCBI Taxonomy" id="56216"/>
    <lineage>
        <taxon>Eukaryota</taxon>
        <taxon>Metazoa</taxon>
        <taxon>Chordata</taxon>
        <taxon>Craniata</taxon>
        <taxon>Vertebrata</taxon>
        <taxon>Euteleostomi</taxon>
        <taxon>Mammalia</taxon>
        <taxon>Eutheria</taxon>
        <taxon>Euarchontoglires</taxon>
        <taxon>Glires</taxon>
        <taxon>Rodentia</taxon>
        <taxon>Myomorpha</taxon>
        <taxon>Muroidea</taxon>
        <taxon>Cricetidae</taxon>
        <taxon>Neotominae</taxon>
        <taxon>Neotoma</taxon>
    </lineage>
</organism>
<protein>
    <recommendedName>
        <fullName evidence="4">HMG box domain-containing protein</fullName>
    </recommendedName>
</protein>
<comment type="caution">
    <text evidence="2">The sequence shown here is derived from an EMBL/GenBank/DDBJ whole genome shotgun (WGS) entry which is preliminary data.</text>
</comment>
<feature type="non-terminal residue" evidence="2">
    <location>
        <position position="169"/>
    </location>
</feature>
<dbReference type="SUPFAM" id="SSF47095">
    <property type="entry name" value="HMG-box"/>
    <property type="match status" value="1"/>
</dbReference>
<evidence type="ECO:0000313" key="3">
    <source>
        <dbReference type="Proteomes" id="UP000092124"/>
    </source>
</evidence>
<feature type="compositionally biased region" description="Acidic residues" evidence="1">
    <location>
        <begin position="152"/>
        <end position="169"/>
    </location>
</feature>
<feature type="non-terminal residue" evidence="2">
    <location>
        <position position="1"/>
    </location>
</feature>
<feature type="region of interest" description="Disordered" evidence="1">
    <location>
        <begin position="116"/>
        <end position="169"/>
    </location>
</feature>
<dbReference type="Proteomes" id="UP000092124">
    <property type="component" value="Unassembled WGS sequence"/>
</dbReference>
<reference evidence="2 3" key="1">
    <citation type="submission" date="2016-06" db="EMBL/GenBank/DDBJ databases">
        <title>The Draft Genome Sequence and Annotation of the Desert Woodrat Neotoma lepida.</title>
        <authorList>
            <person name="Campbell M."/>
            <person name="Oakeson K.F."/>
            <person name="Yandell M."/>
            <person name="Halpert J.R."/>
            <person name="Dearing D."/>
        </authorList>
    </citation>
    <scope>NUCLEOTIDE SEQUENCE [LARGE SCALE GENOMIC DNA]</scope>
    <source>
        <strain evidence="2">417</strain>
        <tissue evidence="2">Liver</tissue>
    </source>
</reference>
<evidence type="ECO:0000256" key="1">
    <source>
        <dbReference type="SAM" id="MobiDB-lite"/>
    </source>
</evidence>
<dbReference type="EMBL" id="LZPO01097432">
    <property type="protein sequence ID" value="OBS64066.1"/>
    <property type="molecule type" value="Genomic_DNA"/>
</dbReference>
<dbReference type="Gene3D" id="1.10.30.10">
    <property type="entry name" value="High mobility group box domain"/>
    <property type="match status" value="1"/>
</dbReference>
<dbReference type="PRINTS" id="PR00886">
    <property type="entry name" value="HIGHMOBLTY12"/>
</dbReference>
<dbReference type="InterPro" id="IPR036910">
    <property type="entry name" value="HMG_box_dom_sf"/>
</dbReference>
<evidence type="ECO:0000313" key="2">
    <source>
        <dbReference type="EMBL" id="OBS64066.1"/>
    </source>
</evidence>
<accession>A0A1A6GCU8</accession>
<dbReference type="OrthoDB" id="1919336at2759"/>
<keyword evidence="3" id="KW-1185">Reference proteome</keyword>
<dbReference type="AlphaFoldDB" id="A0A1A6GCU8"/>
<name>A0A1A6GCU8_NEOLE</name>